<keyword evidence="4" id="KW-0732">Signal</keyword>
<feature type="compositionally biased region" description="Low complexity" evidence="3">
    <location>
        <begin position="26"/>
        <end position="42"/>
    </location>
</feature>
<evidence type="ECO:0000259" key="5">
    <source>
        <dbReference type="Pfam" id="PF20434"/>
    </source>
</evidence>
<dbReference type="EMBL" id="AZQP01000002">
    <property type="protein sequence ID" value="EYE89612.1"/>
    <property type="molecule type" value="Genomic_DNA"/>
</dbReference>
<dbReference type="PANTHER" id="PTHR48081:SF13">
    <property type="entry name" value="ALPHA_BETA HYDROLASE"/>
    <property type="match status" value="1"/>
</dbReference>
<dbReference type="PROSITE" id="PS01173">
    <property type="entry name" value="LIPASE_GDXG_HIS"/>
    <property type="match status" value="1"/>
</dbReference>
<sequence>MKMKRFIVLTSGLILAISTLAGCAKTSQNNTSSPTNTAQTQQIAPQGGRPMGGGLGGQSLDTSKYTNKYLDIAYADKSQSQKLDIYLPNEGKGPFPVIVAIHGGAFRMGNKTGGDLAAMFEGLNRGYAVVSVDYRLSGEATFPAAVNDVKAAIRFIRQNASKYNLNPDKIALWGDSAGGNLASIAGTTGGTNELYDTSLGYTDVSDDVTAVVDWFGPINFLEMDNQFQASGITPRFGKTSSETSPESAYIGKLITEAKEIVEKANPETYISKDDPAFLIEHGTQDANVPTQQSINFAQKLEKVLGKDKVELVLLEGASHGGSQFEEKSNLDKVFAFLDKYMK</sequence>
<proteinExistence type="inferred from homology"/>
<dbReference type="PROSITE" id="PS51257">
    <property type="entry name" value="PROKAR_LIPOPROTEIN"/>
    <property type="match status" value="1"/>
</dbReference>
<evidence type="ECO:0000256" key="2">
    <source>
        <dbReference type="ARBA" id="ARBA00022801"/>
    </source>
</evidence>
<dbReference type="Gene3D" id="3.40.50.1820">
    <property type="entry name" value="alpha/beta hydrolase"/>
    <property type="match status" value="1"/>
</dbReference>
<dbReference type="InterPro" id="IPR002168">
    <property type="entry name" value="Lipase_GDXG_HIS_AS"/>
</dbReference>
<dbReference type="PANTHER" id="PTHR48081">
    <property type="entry name" value="AB HYDROLASE SUPERFAMILY PROTEIN C4A8.06C"/>
    <property type="match status" value="1"/>
</dbReference>
<name>A0A017RY84_9CLOT</name>
<comment type="caution">
    <text evidence="6">The sequence shown here is derived from an EMBL/GenBank/DDBJ whole genome shotgun (WGS) entry which is preliminary data.</text>
</comment>
<dbReference type="InterPro" id="IPR029058">
    <property type="entry name" value="AB_hydrolase_fold"/>
</dbReference>
<feature type="region of interest" description="Disordered" evidence="3">
    <location>
        <begin position="26"/>
        <end position="57"/>
    </location>
</feature>
<dbReference type="InterPro" id="IPR049492">
    <property type="entry name" value="BD-FAE-like_dom"/>
</dbReference>
<keyword evidence="2 6" id="KW-0378">Hydrolase</keyword>
<dbReference type="Pfam" id="PF20434">
    <property type="entry name" value="BD-FAE"/>
    <property type="match status" value="1"/>
</dbReference>
<dbReference type="InterPro" id="IPR050300">
    <property type="entry name" value="GDXG_lipolytic_enzyme"/>
</dbReference>
<dbReference type="GO" id="GO:0016787">
    <property type="term" value="F:hydrolase activity"/>
    <property type="evidence" value="ECO:0007669"/>
    <property type="project" value="UniProtKB-KW"/>
</dbReference>
<protein>
    <submittedName>
        <fullName evidence="6">Alpha/beta hydrolase</fullName>
    </submittedName>
</protein>
<evidence type="ECO:0000256" key="4">
    <source>
        <dbReference type="SAM" id="SignalP"/>
    </source>
</evidence>
<reference evidence="6 7" key="1">
    <citation type="journal article" date="2014" name="Genome Announc.">
        <title>Draft Genome Sequence of Fervidicella metallireducens Strain AeBT, an Iron-Reducing Thermoanaerobe from the Great Artesian Basin.</title>
        <authorList>
            <person name="Patel B.K."/>
        </authorList>
    </citation>
    <scope>NUCLEOTIDE SEQUENCE [LARGE SCALE GENOMIC DNA]</scope>
    <source>
        <strain evidence="6 7">AeB</strain>
    </source>
</reference>
<keyword evidence="7" id="KW-1185">Reference proteome</keyword>
<evidence type="ECO:0000256" key="1">
    <source>
        <dbReference type="ARBA" id="ARBA00010515"/>
    </source>
</evidence>
<dbReference type="SUPFAM" id="SSF53474">
    <property type="entry name" value="alpha/beta-Hydrolases"/>
    <property type="match status" value="1"/>
</dbReference>
<comment type="similarity">
    <text evidence="1">Belongs to the 'GDXG' lipolytic enzyme family.</text>
</comment>
<organism evidence="6 7">
    <name type="scientific">Fervidicella metallireducens AeB</name>
    <dbReference type="NCBI Taxonomy" id="1403537"/>
    <lineage>
        <taxon>Bacteria</taxon>
        <taxon>Bacillati</taxon>
        <taxon>Bacillota</taxon>
        <taxon>Clostridia</taxon>
        <taxon>Eubacteriales</taxon>
        <taxon>Clostridiaceae</taxon>
        <taxon>Fervidicella</taxon>
    </lineage>
</organism>
<gene>
    <name evidence="6" type="ORF">Q428_00870</name>
</gene>
<dbReference type="AlphaFoldDB" id="A0A017RY84"/>
<dbReference type="RefSeq" id="WP_201769232.1">
    <property type="nucleotide sequence ID" value="NZ_AZQP01000002.1"/>
</dbReference>
<feature type="chain" id="PRO_5038748073" evidence="4">
    <location>
        <begin position="22"/>
        <end position="342"/>
    </location>
</feature>
<evidence type="ECO:0000313" key="6">
    <source>
        <dbReference type="EMBL" id="EYE89612.1"/>
    </source>
</evidence>
<dbReference type="STRING" id="1403537.Q428_00870"/>
<evidence type="ECO:0000313" key="7">
    <source>
        <dbReference type="Proteomes" id="UP000019681"/>
    </source>
</evidence>
<feature type="domain" description="BD-FAE-like" evidence="5">
    <location>
        <begin position="83"/>
        <end position="300"/>
    </location>
</feature>
<feature type="signal peptide" evidence="4">
    <location>
        <begin position="1"/>
        <end position="21"/>
    </location>
</feature>
<dbReference type="Proteomes" id="UP000019681">
    <property type="component" value="Unassembled WGS sequence"/>
</dbReference>
<evidence type="ECO:0000256" key="3">
    <source>
        <dbReference type="SAM" id="MobiDB-lite"/>
    </source>
</evidence>
<accession>A0A017RY84</accession>